<dbReference type="EMBL" id="SGWQ01000016">
    <property type="protein sequence ID" value="RZS30489.1"/>
    <property type="molecule type" value="Genomic_DNA"/>
</dbReference>
<dbReference type="PANTHER" id="PTHR48098:SF1">
    <property type="entry name" value="DIACYLGLYCEROL ACYLTRANSFERASE_MYCOLYLTRANSFERASE AG85A"/>
    <property type="match status" value="1"/>
</dbReference>
<evidence type="ECO:0000256" key="3">
    <source>
        <dbReference type="ARBA" id="ARBA00012820"/>
    </source>
</evidence>
<gene>
    <name evidence="10" type="ORF">EV193_1169</name>
</gene>
<evidence type="ECO:0000313" key="10">
    <source>
        <dbReference type="EMBL" id="RZS30489.1"/>
    </source>
</evidence>
<dbReference type="InterPro" id="IPR029058">
    <property type="entry name" value="AB_hydrolase_fold"/>
</dbReference>
<dbReference type="Pfam" id="PF00756">
    <property type="entry name" value="Esterase"/>
    <property type="match status" value="1"/>
</dbReference>
<feature type="region of interest" description="Disordered" evidence="9">
    <location>
        <begin position="20"/>
        <end position="61"/>
    </location>
</feature>
<dbReference type="PANTHER" id="PTHR48098">
    <property type="entry name" value="ENTEROCHELIN ESTERASE-RELATED"/>
    <property type="match status" value="1"/>
</dbReference>
<dbReference type="InterPro" id="IPR006311">
    <property type="entry name" value="TAT_signal"/>
</dbReference>
<protein>
    <recommendedName>
        <fullName evidence="7">Acyl-CoA:diacylglycerol acyltransferase</fullName>
        <ecNumber evidence="3">2.3.1.122</ecNumber>
        <ecNumber evidence="4">2.3.1.20</ecNumber>
    </recommendedName>
</protein>
<reference evidence="10 11" key="1">
    <citation type="submission" date="2019-02" db="EMBL/GenBank/DDBJ databases">
        <title>Genomic Encyclopedia of Type Strains, Phase IV (KMG-IV): sequencing the most valuable type-strain genomes for metagenomic binning, comparative biology and taxonomic classification.</title>
        <authorList>
            <person name="Goeker M."/>
        </authorList>
    </citation>
    <scope>NUCLEOTIDE SEQUENCE [LARGE SCALE GENOMIC DNA]</scope>
    <source>
        <strain evidence="10 11">DSM 101727</strain>
    </source>
</reference>
<dbReference type="GO" id="GO:0004144">
    <property type="term" value="F:diacylglycerol O-acyltransferase activity"/>
    <property type="evidence" value="ECO:0007669"/>
    <property type="project" value="UniProtKB-EC"/>
</dbReference>
<dbReference type="InterPro" id="IPR000801">
    <property type="entry name" value="Esterase-like"/>
</dbReference>
<comment type="catalytic activity">
    <reaction evidence="1">
        <text>2 alpha,alpha'-trehalose 6-mycolate = alpha,alpha'-trehalose 6,6'-bismycolate + alpha,alpha-trehalose</text>
        <dbReference type="Rhea" id="RHEA:23472"/>
        <dbReference type="ChEBI" id="CHEBI:16551"/>
        <dbReference type="ChEBI" id="CHEBI:18195"/>
        <dbReference type="ChEBI" id="CHEBI:18234"/>
        <dbReference type="EC" id="2.3.1.122"/>
    </reaction>
</comment>
<dbReference type="EC" id="2.3.1.20" evidence="4"/>
<evidence type="ECO:0000256" key="4">
    <source>
        <dbReference type="ARBA" id="ARBA00013244"/>
    </source>
</evidence>
<dbReference type="Gene3D" id="3.40.50.1820">
    <property type="entry name" value="alpha/beta hydrolase"/>
    <property type="match status" value="1"/>
</dbReference>
<evidence type="ECO:0000256" key="1">
    <source>
        <dbReference type="ARBA" id="ARBA00000697"/>
    </source>
</evidence>
<evidence type="ECO:0000256" key="6">
    <source>
        <dbReference type="ARBA" id="ARBA00023315"/>
    </source>
</evidence>
<comment type="catalytic activity">
    <reaction evidence="8">
        <text>an acyl-CoA + a 1,2-diacyl-sn-glycerol = a triacyl-sn-glycerol + CoA</text>
        <dbReference type="Rhea" id="RHEA:10868"/>
        <dbReference type="ChEBI" id="CHEBI:17815"/>
        <dbReference type="ChEBI" id="CHEBI:57287"/>
        <dbReference type="ChEBI" id="CHEBI:58342"/>
        <dbReference type="ChEBI" id="CHEBI:64615"/>
        <dbReference type="EC" id="2.3.1.20"/>
    </reaction>
</comment>
<dbReference type="OrthoDB" id="3210113at2"/>
<sequence>MRSDPAVSRRTVLGGALSGALTMAGCGGSDQPTRQPVAAQGKTSQDLPPPGSPPPPPSVTAERVRSAARGTDVGLVIVRPEGVPAANLPVCLALHGRGGNARMFHDLGLPRMLTEAVRAGVPPFAVAGLDGGDGYWVGRDRRDDPQRMLSEEVPRWLAERGLRPEPFAAMGISMGAFGALNYARSHRTAAVAAISPALFASWPEARTRNVFGTQARWEAVEPLRHTGELDPSRLGIFCGTKDPFIPGARALAERTRPKVASMTAGAHDVGYWRRVLPEVLRFLGGYR</sequence>
<name>A0A4Q7KDP5_9PSEU</name>
<dbReference type="GO" id="GO:0050348">
    <property type="term" value="F:trehalose O-mycolyltransferase activity"/>
    <property type="evidence" value="ECO:0007669"/>
    <property type="project" value="UniProtKB-EC"/>
</dbReference>
<evidence type="ECO:0000313" key="11">
    <source>
        <dbReference type="Proteomes" id="UP000294257"/>
    </source>
</evidence>
<dbReference type="RefSeq" id="WP_130348423.1">
    <property type="nucleotide sequence ID" value="NZ_SGWQ01000016.1"/>
</dbReference>
<keyword evidence="5" id="KW-0808">Transferase</keyword>
<accession>A0A4Q7KDP5</accession>
<evidence type="ECO:0000256" key="5">
    <source>
        <dbReference type="ARBA" id="ARBA00022679"/>
    </source>
</evidence>
<dbReference type="GO" id="GO:0016787">
    <property type="term" value="F:hydrolase activity"/>
    <property type="evidence" value="ECO:0007669"/>
    <property type="project" value="UniProtKB-KW"/>
</dbReference>
<dbReference type="InterPro" id="IPR050583">
    <property type="entry name" value="Mycobacterial_A85_antigen"/>
</dbReference>
<dbReference type="EC" id="2.3.1.122" evidence="3"/>
<comment type="similarity">
    <text evidence="2">Belongs to the mycobacterial A85 antigen family.</text>
</comment>
<evidence type="ECO:0000256" key="2">
    <source>
        <dbReference type="ARBA" id="ARBA00005874"/>
    </source>
</evidence>
<dbReference type="AlphaFoldDB" id="A0A4Q7KDP5"/>
<dbReference type="PROSITE" id="PS51318">
    <property type="entry name" value="TAT"/>
    <property type="match status" value="1"/>
</dbReference>
<keyword evidence="10" id="KW-0378">Hydrolase</keyword>
<evidence type="ECO:0000256" key="8">
    <source>
        <dbReference type="ARBA" id="ARBA00048109"/>
    </source>
</evidence>
<evidence type="ECO:0000256" key="7">
    <source>
        <dbReference type="ARBA" id="ARBA00032572"/>
    </source>
</evidence>
<dbReference type="SUPFAM" id="SSF53474">
    <property type="entry name" value="alpha/beta-Hydrolases"/>
    <property type="match status" value="1"/>
</dbReference>
<dbReference type="Proteomes" id="UP000294257">
    <property type="component" value="Unassembled WGS sequence"/>
</dbReference>
<keyword evidence="11" id="KW-1185">Reference proteome</keyword>
<keyword evidence="6" id="KW-0012">Acyltransferase</keyword>
<organism evidence="10 11">
    <name type="scientific">Herbihabitans rhizosphaerae</name>
    <dbReference type="NCBI Taxonomy" id="1872711"/>
    <lineage>
        <taxon>Bacteria</taxon>
        <taxon>Bacillati</taxon>
        <taxon>Actinomycetota</taxon>
        <taxon>Actinomycetes</taxon>
        <taxon>Pseudonocardiales</taxon>
        <taxon>Pseudonocardiaceae</taxon>
        <taxon>Herbihabitans</taxon>
    </lineage>
</organism>
<feature type="compositionally biased region" description="Pro residues" evidence="9">
    <location>
        <begin position="47"/>
        <end position="58"/>
    </location>
</feature>
<dbReference type="PROSITE" id="PS51257">
    <property type="entry name" value="PROKAR_LIPOPROTEIN"/>
    <property type="match status" value="1"/>
</dbReference>
<comment type="caution">
    <text evidence="10">The sequence shown here is derived from an EMBL/GenBank/DDBJ whole genome shotgun (WGS) entry which is preliminary data.</text>
</comment>
<evidence type="ECO:0000256" key="9">
    <source>
        <dbReference type="SAM" id="MobiDB-lite"/>
    </source>
</evidence>
<proteinExistence type="inferred from homology"/>